<dbReference type="EMBL" id="CAJOBJ010136140">
    <property type="protein sequence ID" value="CAF4743038.1"/>
    <property type="molecule type" value="Genomic_DNA"/>
</dbReference>
<dbReference type="InterPro" id="IPR057980">
    <property type="entry name" value="TPR_INTS8"/>
</dbReference>
<feature type="non-terminal residue" evidence="3">
    <location>
        <position position="1"/>
    </location>
</feature>
<protein>
    <recommendedName>
        <fullName evidence="1">INTS8 TPR repeats domain-containing protein</fullName>
    </recommendedName>
</protein>
<proteinExistence type="predicted"/>
<comment type="caution">
    <text evidence="3">The sequence shown here is derived from an EMBL/GenBank/DDBJ whole genome shotgun (WGS) entry which is preliminary data.</text>
</comment>
<dbReference type="Proteomes" id="UP000681967">
    <property type="component" value="Unassembled WGS sequence"/>
</dbReference>
<sequence length="37" mass="4422">MNDDIDDYYECIWDLALLESLINNLSLRGYEDKKRLA</sequence>
<name>A0A8S3BNN5_9BILA</name>
<evidence type="ECO:0000313" key="3">
    <source>
        <dbReference type="EMBL" id="CAF4821797.1"/>
    </source>
</evidence>
<dbReference type="EMBL" id="CAJOBH010144872">
    <property type="protein sequence ID" value="CAF4821797.1"/>
    <property type="molecule type" value="Genomic_DNA"/>
</dbReference>
<organism evidence="3 4">
    <name type="scientific">Rotaria magnacalcarata</name>
    <dbReference type="NCBI Taxonomy" id="392030"/>
    <lineage>
        <taxon>Eukaryota</taxon>
        <taxon>Metazoa</taxon>
        <taxon>Spiralia</taxon>
        <taxon>Gnathifera</taxon>
        <taxon>Rotifera</taxon>
        <taxon>Eurotatoria</taxon>
        <taxon>Bdelloidea</taxon>
        <taxon>Philodinida</taxon>
        <taxon>Philodinidae</taxon>
        <taxon>Rotaria</taxon>
    </lineage>
</organism>
<evidence type="ECO:0000313" key="2">
    <source>
        <dbReference type="EMBL" id="CAF4743038.1"/>
    </source>
</evidence>
<dbReference type="AlphaFoldDB" id="A0A8S3BNN5"/>
<dbReference type="Pfam" id="PF25756">
    <property type="entry name" value="TPR_INTS8"/>
    <property type="match status" value="1"/>
</dbReference>
<accession>A0A8S3BNN5</accession>
<dbReference type="Proteomes" id="UP000681720">
    <property type="component" value="Unassembled WGS sequence"/>
</dbReference>
<evidence type="ECO:0000313" key="4">
    <source>
        <dbReference type="Proteomes" id="UP000681967"/>
    </source>
</evidence>
<gene>
    <name evidence="3" type="ORF">BYL167_LOCUS49026</name>
    <name evidence="2" type="ORF">GIL414_LOCUS44817</name>
</gene>
<reference evidence="3" key="1">
    <citation type="submission" date="2021-02" db="EMBL/GenBank/DDBJ databases">
        <authorList>
            <person name="Nowell W R."/>
        </authorList>
    </citation>
    <scope>NUCLEOTIDE SEQUENCE</scope>
</reference>
<feature type="domain" description="INTS8 TPR repeats" evidence="1">
    <location>
        <begin position="1"/>
        <end position="37"/>
    </location>
</feature>
<evidence type="ECO:0000259" key="1">
    <source>
        <dbReference type="Pfam" id="PF25756"/>
    </source>
</evidence>